<dbReference type="GO" id="GO:0016491">
    <property type="term" value="F:oxidoreductase activity"/>
    <property type="evidence" value="ECO:0007669"/>
    <property type="project" value="UniProtKB-KW"/>
</dbReference>
<dbReference type="AlphaFoldDB" id="A0A383TWE3"/>
<evidence type="ECO:0000313" key="4">
    <source>
        <dbReference type="Proteomes" id="UP000262142"/>
    </source>
</evidence>
<keyword evidence="4" id="KW-1185">Reference proteome</keyword>
<dbReference type="RefSeq" id="WP_119059047.1">
    <property type="nucleotide sequence ID" value="NZ_UNSC01000002.1"/>
</dbReference>
<keyword evidence="2 3" id="KW-0560">Oxidoreductase</keyword>
<dbReference type="PRINTS" id="PR00469">
    <property type="entry name" value="PNDRDTASEII"/>
</dbReference>
<dbReference type="PANTHER" id="PTHR48105">
    <property type="entry name" value="THIOREDOXIN REDUCTASE 1-RELATED-RELATED"/>
    <property type="match status" value="1"/>
</dbReference>
<accession>A0A383TWE3</accession>
<sequence>MKQVYDIIIVGAGPMGIAIGIEAQKNKLSYLVLEKGTLVNSIFNFPKNMTFFSTSQKLEIGEIPFVSINEKPKRTEALEYYRRVVEHLNLHLRLYEKVESIEKKEDFFQVKTTKGNYTAKNIAIATGFYDQPNRLNIPGEELPKVKHYYDEPYAYINQNVVVVGAGNSATQVALELHQAGVNVTMVVRDNKIEPNVKYWIKPNIENRIENQEIPTYFNSELAEINPKSVKISTPQGLIEIKNDFVLAMIGYHPDFEFLNKIGVTCDSNKFNRPNFSPDTHETEIENLYVAGVVCGGNHTSTYFIENSIEHATAIVNSILSKA</sequence>
<organism evidence="3 4">
    <name type="scientific">Candidatus Ornithobacterium hominis</name>
    <dbReference type="NCBI Taxonomy" id="2497989"/>
    <lineage>
        <taxon>Bacteria</taxon>
        <taxon>Pseudomonadati</taxon>
        <taxon>Bacteroidota</taxon>
        <taxon>Flavobacteriia</taxon>
        <taxon>Flavobacteriales</taxon>
        <taxon>Weeksellaceae</taxon>
        <taxon>Ornithobacterium</taxon>
    </lineage>
</organism>
<evidence type="ECO:0000256" key="1">
    <source>
        <dbReference type="ARBA" id="ARBA00022630"/>
    </source>
</evidence>
<dbReference type="Pfam" id="PF13738">
    <property type="entry name" value="Pyr_redox_3"/>
    <property type="match status" value="1"/>
</dbReference>
<dbReference type="InterPro" id="IPR023856">
    <property type="entry name" value="Bdr"/>
</dbReference>
<evidence type="ECO:0000313" key="3">
    <source>
        <dbReference type="EMBL" id="SZD71540.1"/>
    </source>
</evidence>
<dbReference type="InterPro" id="IPR050097">
    <property type="entry name" value="Ferredoxin-NADP_redctase_2"/>
</dbReference>
<dbReference type="OrthoDB" id="9778740at2"/>
<dbReference type="Proteomes" id="UP000262142">
    <property type="component" value="Unassembled WGS sequence"/>
</dbReference>
<name>A0A383TWE3_9FLAO</name>
<dbReference type="PRINTS" id="PR00368">
    <property type="entry name" value="FADPNR"/>
</dbReference>
<reference evidence="3 4" key="1">
    <citation type="submission" date="2018-09" db="EMBL/GenBank/DDBJ databases">
        <authorList>
            <consortium name="Pathogen Informatics"/>
        </authorList>
    </citation>
    <scope>NUCLEOTIDE SEQUENCE [LARGE SCALE GENOMIC DNA]</scope>
    <source>
        <strain evidence="3 4">OH-22767</strain>
    </source>
</reference>
<evidence type="ECO:0000256" key="2">
    <source>
        <dbReference type="ARBA" id="ARBA00023002"/>
    </source>
</evidence>
<dbReference type="NCBIfam" id="TIGR04018">
    <property type="entry name" value="Bthiol_YpdA"/>
    <property type="match status" value="1"/>
</dbReference>
<dbReference type="Gene3D" id="3.50.50.60">
    <property type="entry name" value="FAD/NAD(P)-binding domain"/>
    <property type="match status" value="1"/>
</dbReference>
<proteinExistence type="predicted"/>
<dbReference type="EMBL" id="UNSC01000002">
    <property type="protein sequence ID" value="SZD71540.1"/>
    <property type="molecule type" value="Genomic_DNA"/>
</dbReference>
<dbReference type="SUPFAM" id="SSF51905">
    <property type="entry name" value="FAD/NAD(P)-binding domain"/>
    <property type="match status" value="1"/>
</dbReference>
<dbReference type="InterPro" id="IPR036188">
    <property type="entry name" value="FAD/NAD-bd_sf"/>
</dbReference>
<protein>
    <submittedName>
        <fullName evidence="3">Uncharacterized oxidoreductase CzcO</fullName>
        <ecNumber evidence="3">1.-.-.-</ecNumber>
    </submittedName>
</protein>
<dbReference type="EC" id="1.-.-.-" evidence="3"/>
<keyword evidence="1" id="KW-0285">Flavoprotein</keyword>
<gene>
    <name evidence="3" type="primary">czcO</name>
    <name evidence="3" type="ORF">SAMEA104719789_00588</name>
</gene>